<dbReference type="InterPro" id="IPR030398">
    <property type="entry name" value="SEA_DG_dom"/>
</dbReference>
<organism evidence="4 5">
    <name type="scientific">Candidula unifasciata</name>
    <dbReference type="NCBI Taxonomy" id="100452"/>
    <lineage>
        <taxon>Eukaryota</taxon>
        <taxon>Metazoa</taxon>
        <taxon>Spiralia</taxon>
        <taxon>Lophotrochozoa</taxon>
        <taxon>Mollusca</taxon>
        <taxon>Gastropoda</taxon>
        <taxon>Heterobranchia</taxon>
        <taxon>Euthyneura</taxon>
        <taxon>Panpulmonata</taxon>
        <taxon>Eupulmonata</taxon>
        <taxon>Stylommatophora</taxon>
        <taxon>Helicina</taxon>
        <taxon>Helicoidea</taxon>
        <taxon>Geomitridae</taxon>
        <taxon>Candidula</taxon>
    </lineage>
</organism>
<gene>
    <name evidence="4" type="ORF">CUNI_LOCUS6811</name>
</gene>
<keyword evidence="2" id="KW-1133">Transmembrane helix</keyword>
<feature type="compositionally biased region" description="Basic and acidic residues" evidence="1">
    <location>
        <begin position="233"/>
        <end position="253"/>
    </location>
</feature>
<evidence type="ECO:0000256" key="2">
    <source>
        <dbReference type="SAM" id="Phobius"/>
    </source>
</evidence>
<dbReference type="PROSITE" id="PS51699">
    <property type="entry name" value="SEA_DG"/>
    <property type="match status" value="1"/>
</dbReference>
<feature type="region of interest" description="Disordered" evidence="1">
    <location>
        <begin position="194"/>
        <end position="364"/>
    </location>
</feature>
<dbReference type="InterPro" id="IPR008465">
    <property type="entry name" value="DAG1_C"/>
</dbReference>
<evidence type="ECO:0000259" key="3">
    <source>
        <dbReference type="PROSITE" id="PS51699"/>
    </source>
</evidence>
<reference evidence="4" key="1">
    <citation type="submission" date="2021-04" db="EMBL/GenBank/DDBJ databases">
        <authorList>
            <consortium name="Molecular Ecology Group"/>
        </authorList>
    </citation>
    <scope>NUCLEOTIDE SEQUENCE</scope>
</reference>
<dbReference type="GO" id="GO:0002009">
    <property type="term" value="P:morphogenesis of an epithelium"/>
    <property type="evidence" value="ECO:0007669"/>
    <property type="project" value="TreeGrafter"/>
</dbReference>
<dbReference type="GO" id="GO:0021675">
    <property type="term" value="P:nerve development"/>
    <property type="evidence" value="ECO:0007669"/>
    <property type="project" value="TreeGrafter"/>
</dbReference>
<feature type="domain" description="Peptidase S72" evidence="3">
    <location>
        <begin position="1"/>
        <end position="105"/>
    </location>
</feature>
<feature type="compositionally biased region" description="Basic and acidic residues" evidence="1">
    <location>
        <begin position="305"/>
        <end position="315"/>
    </location>
</feature>
<name>A0A8S3YVY3_9EUPU</name>
<evidence type="ECO:0000313" key="4">
    <source>
        <dbReference type="EMBL" id="CAG5121253.1"/>
    </source>
</evidence>
<keyword evidence="2" id="KW-0472">Membrane</keyword>
<keyword evidence="5" id="KW-1185">Reference proteome</keyword>
<dbReference type="Pfam" id="PF05454">
    <property type="entry name" value="DAG1"/>
    <property type="match status" value="1"/>
</dbReference>
<dbReference type="PANTHER" id="PTHR21559:SF21">
    <property type="entry name" value="DYSTROGLYCAN 1"/>
    <property type="match status" value="1"/>
</dbReference>
<comment type="caution">
    <text evidence="4">The sequence shown here is derived from an EMBL/GenBank/DDBJ whole genome shotgun (WGS) entry which is preliminary data.</text>
</comment>
<accession>A0A8S3YVY3</accession>
<proteinExistence type="predicted"/>
<feature type="transmembrane region" description="Helical" evidence="2">
    <location>
        <begin position="140"/>
        <end position="165"/>
    </location>
</feature>
<feature type="compositionally biased region" description="Polar residues" evidence="1">
    <location>
        <begin position="216"/>
        <end position="232"/>
    </location>
</feature>
<feature type="compositionally biased region" description="Pro residues" evidence="1">
    <location>
        <begin position="346"/>
        <end position="356"/>
    </location>
</feature>
<dbReference type="OrthoDB" id="5990676at2759"/>
<dbReference type="GO" id="GO:0043236">
    <property type="term" value="F:laminin binding"/>
    <property type="evidence" value="ECO:0007669"/>
    <property type="project" value="TreeGrafter"/>
</dbReference>
<dbReference type="GO" id="GO:0007411">
    <property type="term" value="P:axon guidance"/>
    <property type="evidence" value="ECO:0007669"/>
    <property type="project" value="TreeGrafter"/>
</dbReference>
<protein>
    <recommendedName>
        <fullName evidence="3">Peptidase S72 domain-containing protein</fullName>
    </recommendedName>
</protein>
<feature type="compositionally biased region" description="Low complexity" evidence="1">
    <location>
        <begin position="316"/>
        <end position="327"/>
    </location>
</feature>
<sequence length="364" mass="41288">FRMKFAIGFLQFMHSRRNITQLLERIGSYFGDNRAQLITVLEVRQGSFIISWTNNSLTGATCPSDTIRQLYAHMVRRDGAVRQTFSRHIGRHLHLKEVQLQPWGACVAPASTTVASTSTSTKSTSTHLVSEIKAGHGFSVWAHVILPVLIAVLVFILIILVIIFCNRRRRQQQANFNAEKEVISNDANPVILPSECAPEDLSSKPRDSQLLPTADLQPNQNMTAGSSQVKNNLNRDQERARKSRDNREAEWLNKDTPISDSECERDLSRNFHRKHAKDSISGRRPRDPDRTSRVSASSTLSWDRPNNHYLEEEAGSRSSTLKSTKSAASDKRHRRSPPPYWQHQTDPPPYRMPPPYLSNNSTLM</sequence>
<dbReference type="GO" id="GO:0016011">
    <property type="term" value="C:dystroglycan complex"/>
    <property type="evidence" value="ECO:0007669"/>
    <property type="project" value="TreeGrafter"/>
</dbReference>
<dbReference type="PANTHER" id="PTHR21559">
    <property type="entry name" value="DYSTROGLYCAN-RELATED"/>
    <property type="match status" value="1"/>
</dbReference>
<dbReference type="EMBL" id="CAJHNH020001049">
    <property type="protein sequence ID" value="CAG5121253.1"/>
    <property type="molecule type" value="Genomic_DNA"/>
</dbReference>
<feature type="compositionally biased region" description="Basic and acidic residues" evidence="1">
    <location>
        <begin position="277"/>
        <end position="292"/>
    </location>
</feature>
<evidence type="ECO:0000256" key="1">
    <source>
        <dbReference type="SAM" id="MobiDB-lite"/>
    </source>
</evidence>
<dbReference type="AlphaFoldDB" id="A0A8S3YVY3"/>
<feature type="non-terminal residue" evidence="4">
    <location>
        <position position="364"/>
    </location>
</feature>
<dbReference type="GO" id="GO:0042383">
    <property type="term" value="C:sarcolemma"/>
    <property type="evidence" value="ECO:0007669"/>
    <property type="project" value="TreeGrafter"/>
</dbReference>
<dbReference type="Proteomes" id="UP000678393">
    <property type="component" value="Unassembled WGS sequence"/>
</dbReference>
<evidence type="ECO:0000313" key="5">
    <source>
        <dbReference type="Proteomes" id="UP000678393"/>
    </source>
</evidence>
<keyword evidence="2" id="KW-0812">Transmembrane</keyword>